<keyword evidence="2" id="KW-1185">Reference proteome</keyword>
<organism evidence="1 2">
    <name type="scientific">Bacillus paralicheniformis</name>
    <dbReference type="NCBI Taxonomy" id="1648923"/>
    <lineage>
        <taxon>Bacteria</taxon>
        <taxon>Bacillati</taxon>
        <taxon>Bacillota</taxon>
        <taxon>Bacilli</taxon>
        <taxon>Bacillales</taxon>
        <taxon>Bacillaceae</taxon>
        <taxon>Bacillus</taxon>
    </lineage>
</organism>
<evidence type="ECO:0000313" key="2">
    <source>
        <dbReference type="Proteomes" id="UP000429980"/>
    </source>
</evidence>
<protein>
    <submittedName>
        <fullName evidence="1">Uncharacterized protein</fullName>
    </submittedName>
</protein>
<reference evidence="1 2" key="1">
    <citation type="submission" date="2019-06" db="EMBL/GenBank/DDBJ databases">
        <title>Genome sequence analysis of &gt;100 Bacillus licheniformis strains suggests intrinsic resistance to this species.</title>
        <authorList>
            <person name="Wels M."/>
            <person name="Siezen R.J."/>
            <person name="Johansen E."/>
            <person name="Stuer-Lauridsen B."/>
            <person name="Bjerre K."/>
            <person name="Nielsen B.K.K."/>
        </authorList>
    </citation>
    <scope>NUCLEOTIDE SEQUENCE [LARGE SCALE GENOMIC DNA]</scope>
    <source>
        <strain evidence="1 2">BAC-15381</strain>
    </source>
</reference>
<sequence length="45" mass="5294">MFIFFNVLSKQLKDRVYANIGLKALSELFWIQRKKAHPAGRKGSW</sequence>
<proteinExistence type="predicted"/>
<dbReference type="EMBL" id="NILF01000067">
    <property type="protein sequence ID" value="TWL33610.1"/>
    <property type="molecule type" value="Genomic_DNA"/>
</dbReference>
<gene>
    <name evidence="1" type="ORF">CHCC15381_0117</name>
</gene>
<dbReference type="Proteomes" id="UP000429980">
    <property type="component" value="Unassembled WGS sequence"/>
</dbReference>
<accession>A0ABY3FPV1</accession>
<comment type="caution">
    <text evidence="1">The sequence shown here is derived from an EMBL/GenBank/DDBJ whole genome shotgun (WGS) entry which is preliminary data.</text>
</comment>
<evidence type="ECO:0000313" key="1">
    <source>
        <dbReference type="EMBL" id="TWL33610.1"/>
    </source>
</evidence>
<name>A0ABY3FPV1_9BACI</name>